<keyword evidence="4 8" id="KW-0812">Transmembrane</keyword>
<feature type="domain" description="G-protein coupled receptors family 1 profile" evidence="9">
    <location>
        <begin position="69"/>
        <end position="132"/>
    </location>
</feature>
<evidence type="ECO:0000256" key="1">
    <source>
        <dbReference type="ARBA" id="ARBA00004651"/>
    </source>
</evidence>
<dbReference type="GO" id="GO:0005886">
    <property type="term" value="C:plasma membrane"/>
    <property type="evidence" value="ECO:0007669"/>
    <property type="project" value="UniProtKB-SubCell"/>
</dbReference>
<evidence type="ECO:0000259" key="9">
    <source>
        <dbReference type="PROSITE" id="PS50262"/>
    </source>
</evidence>
<evidence type="ECO:0000256" key="6">
    <source>
        <dbReference type="ARBA" id="ARBA00023136"/>
    </source>
</evidence>
<dbReference type="GO" id="GO:0042277">
    <property type="term" value="F:peptide binding"/>
    <property type="evidence" value="ECO:0007669"/>
    <property type="project" value="TreeGrafter"/>
</dbReference>
<keyword evidence="11" id="KW-1185">Reference proteome</keyword>
<dbReference type="InterPro" id="IPR000276">
    <property type="entry name" value="GPCR_Rhodpsn"/>
</dbReference>
<accession>A0A7R9KYZ2</accession>
<sequence>MSHIIGAHTVSHRLRSWHDFTESRCIETWPTPRFWHSRRKQCVTSNTYKQLYYSMVTIALFFIPVLVMAVKMVCLVLLVFVISWMPLQIIVLYSQFGHSSHDSGELPQWFSWLSYVSHFIAYGSSAINPIIYGGFNQNFRHAFQGHQSFGTNMTAIKTNCNHKF</sequence>
<dbReference type="GO" id="GO:0032870">
    <property type="term" value="P:cellular response to hormone stimulus"/>
    <property type="evidence" value="ECO:0007669"/>
    <property type="project" value="TreeGrafter"/>
</dbReference>
<feature type="transmembrane region" description="Helical" evidence="8">
    <location>
        <begin position="51"/>
        <end position="70"/>
    </location>
</feature>
<evidence type="ECO:0000256" key="7">
    <source>
        <dbReference type="ARBA" id="ARBA00023170"/>
    </source>
</evidence>
<reference evidence="10" key="1">
    <citation type="submission" date="2020-11" db="EMBL/GenBank/DDBJ databases">
        <authorList>
            <person name="Tran Van P."/>
        </authorList>
    </citation>
    <scope>NUCLEOTIDE SEQUENCE</scope>
</reference>
<dbReference type="Proteomes" id="UP000759131">
    <property type="component" value="Unassembled WGS sequence"/>
</dbReference>
<dbReference type="PRINTS" id="PR00237">
    <property type="entry name" value="GPCRRHODOPSN"/>
</dbReference>
<dbReference type="InterPro" id="IPR017452">
    <property type="entry name" value="GPCR_Rhodpsn_7TM"/>
</dbReference>
<name>A0A7R9KYZ2_9ACAR</name>
<gene>
    <name evidence="10" type="ORF">OSB1V03_LOCUS11335</name>
</gene>
<evidence type="ECO:0000256" key="5">
    <source>
        <dbReference type="ARBA" id="ARBA00022989"/>
    </source>
</evidence>
<dbReference type="EMBL" id="CAJPIZ010008751">
    <property type="protein sequence ID" value="CAG2111354.1"/>
    <property type="molecule type" value="Genomic_DNA"/>
</dbReference>
<dbReference type="PANTHER" id="PTHR24241:SF76">
    <property type="entry name" value="NEUROPEPTIDE SIFAMIDE RECEPTOR"/>
    <property type="match status" value="1"/>
</dbReference>
<evidence type="ECO:0000256" key="3">
    <source>
        <dbReference type="ARBA" id="ARBA00022475"/>
    </source>
</evidence>
<dbReference type="EMBL" id="OC863326">
    <property type="protein sequence ID" value="CAD7630924.1"/>
    <property type="molecule type" value="Genomic_DNA"/>
</dbReference>
<evidence type="ECO:0000256" key="4">
    <source>
        <dbReference type="ARBA" id="ARBA00022692"/>
    </source>
</evidence>
<evidence type="ECO:0000256" key="2">
    <source>
        <dbReference type="ARBA" id="ARBA00010663"/>
    </source>
</evidence>
<dbReference type="PANTHER" id="PTHR24241">
    <property type="entry name" value="NEUROPEPTIDE RECEPTOR-RELATED G-PROTEIN COUPLED RECEPTOR"/>
    <property type="match status" value="1"/>
</dbReference>
<dbReference type="AlphaFoldDB" id="A0A7R9KYZ2"/>
<dbReference type="GO" id="GO:0004930">
    <property type="term" value="F:G protein-coupled receptor activity"/>
    <property type="evidence" value="ECO:0007669"/>
    <property type="project" value="InterPro"/>
</dbReference>
<comment type="subcellular location">
    <subcellularLocation>
        <location evidence="1">Cell membrane</location>
        <topology evidence="1">Multi-pass membrane protein</topology>
    </subcellularLocation>
</comment>
<keyword evidence="7" id="KW-0675">Receptor</keyword>
<keyword evidence="6 8" id="KW-0472">Membrane</keyword>
<protein>
    <recommendedName>
        <fullName evidence="9">G-protein coupled receptors family 1 profile domain-containing protein</fullName>
    </recommendedName>
</protein>
<dbReference type="Pfam" id="PF00001">
    <property type="entry name" value="7tm_1"/>
    <property type="match status" value="1"/>
</dbReference>
<dbReference type="OrthoDB" id="5975505at2759"/>
<keyword evidence="5 8" id="KW-1133">Transmembrane helix</keyword>
<dbReference type="Gene3D" id="1.20.1070.10">
    <property type="entry name" value="Rhodopsin 7-helix transmembrane proteins"/>
    <property type="match status" value="1"/>
</dbReference>
<evidence type="ECO:0000313" key="10">
    <source>
        <dbReference type="EMBL" id="CAD7630924.1"/>
    </source>
</evidence>
<proteinExistence type="inferred from homology"/>
<feature type="transmembrane region" description="Helical" evidence="8">
    <location>
        <begin position="116"/>
        <end position="135"/>
    </location>
</feature>
<dbReference type="SUPFAM" id="SSF81321">
    <property type="entry name" value="Family A G protein-coupled receptor-like"/>
    <property type="match status" value="1"/>
</dbReference>
<keyword evidence="3" id="KW-1003">Cell membrane</keyword>
<evidence type="ECO:0000313" key="11">
    <source>
        <dbReference type="Proteomes" id="UP000759131"/>
    </source>
</evidence>
<comment type="similarity">
    <text evidence="2">Belongs to the G-protein coupled receptor 1 family.</text>
</comment>
<dbReference type="PROSITE" id="PS50262">
    <property type="entry name" value="G_PROTEIN_RECEP_F1_2"/>
    <property type="match status" value="1"/>
</dbReference>
<evidence type="ECO:0000256" key="8">
    <source>
        <dbReference type="SAM" id="Phobius"/>
    </source>
</evidence>
<organism evidence="10">
    <name type="scientific">Medioppia subpectinata</name>
    <dbReference type="NCBI Taxonomy" id="1979941"/>
    <lineage>
        <taxon>Eukaryota</taxon>
        <taxon>Metazoa</taxon>
        <taxon>Ecdysozoa</taxon>
        <taxon>Arthropoda</taxon>
        <taxon>Chelicerata</taxon>
        <taxon>Arachnida</taxon>
        <taxon>Acari</taxon>
        <taxon>Acariformes</taxon>
        <taxon>Sarcoptiformes</taxon>
        <taxon>Oribatida</taxon>
        <taxon>Brachypylina</taxon>
        <taxon>Oppioidea</taxon>
        <taxon>Oppiidae</taxon>
        <taxon>Medioppia</taxon>
    </lineage>
</organism>
<feature type="transmembrane region" description="Helical" evidence="8">
    <location>
        <begin position="75"/>
        <end position="96"/>
    </location>
</feature>